<comment type="caution">
    <text evidence="1">The sequence shown here is derived from an EMBL/GenBank/DDBJ whole genome shotgun (WGS) entry which is preliminary data.</text>
</comment>
<protein>
    <submittedName>
        <fullName evidence="1">Uncharacterized protein</fullName>
    </submittedName>
</protein>
<keyword evidence="2" id="KW-1185">Reference proteome</keyword>
<accession>A0ABT7AWZ3</accession>
<gene>
    <name evidence="1" type="ORF">PMG71_18345</name>
</gene>
<evidence type="ECO:0000313" key="1">
    <source>
        <dbReference type="EMBL" id="MDJ1171395.1"/>
    </source>
</evidence>
<sequence>MERGLLWLPLLAVFIGLTWAGWKEYQKLQVYEEWAKGFDRSKYDIYAALGQKGDQLTWGQPTASGVINCQTLTLTDLQEVQLSVEGKRVKDDLPQGKTVMLVLQFQGKSESVNIPFTDPELAQQWGNYLNQEWLQQKPA</sequence>
<name>A0ABT7AWZ3_9CYAN</name>
<dbReference type="Proteomes" id="UP001235303">
    <property type="component" value="Unassembled WGS sequence"/>
</dbReference>
<organism evidence="1 2">
    <name type="scientific">Roseofilum acuticapitatum BLCC-M154</name>
    <dbReference type="NCBI Taxonomy" id="3022444"/>
    <lineage>
        <taxon>Bacteria</taxon>
        <taxon>Bacillati</taxon>
        <taxon>Cyanobacteriota</taxon>
        <taxon>Cyanophyceae</taxon>
        <taxon>Desertifilales</taxon>
        <taxon>Desertifilaceae</taxon>
        <taxon>Roseofilum</taxon>
        <taxon>Roseofilum acuticapitatum</taxon>
    </lineage>
</organism>
<dbReference type="EMBL" id="JAQOSP010000116">
    <property type="protein sequence ID" value="MDJ1171395.1"/>
    <property type="molecule type" value="Genomic_DNA"/>
</dbReference>
<evidence type="ECO:0000313" key="2">
    <source>
        <dbReference type="Proteomes" id="UP001235303"/>
    </source>
</evidence>
<proteinExistence type="predicted"/>
<dbReference type="RefSeq" id="WP_283755148.1">
    <property type="nucleotide sequence ID" value="NZ_JAQOSP010000116.1"/>
</dbReference>
<reference evidence="1 2" key="1">
    <citation type="submission" date="2023-01" db="EMBL/GenBank/DDBJ databases">
        <title>Novel diversity within Roseofilum (Cyanobacteria; Desertifilaceae) from marine benthic mats with descriptions of four novel species.</title>
        <authorList>
            <person name="Wang Y."/>
            <person name="Berthold D.E."/>
            <person name="Hu J."/>
            <person name="Lefler F.W."/>
            <person name="Laughinghouse H.D. IV."/>
        </authorList>
    </citation>
    <scope>NUCLEOTIDE SEQUENCE [LARGE SCALE GENOMIC DNA]</scope>
    <source>
        <strain evidence="1 2">BLCC-M154</strain>
    </source>
</reference>